<keyword evidence="4" id="KW-1185">Reference proteome</keyword>
<dbReference type="Proteomes" id="UP001583172">
    <property type="component" value="Unassembled WGS sequence"/>
</dbReference>
<accession>A0ABR3V8J8</accession>
<feature type="domain" description="Ribosomal protein bL31m N-terminal" evidence="2">
    <location>
        <begin position="65"/>
        <end position="106"/>
    </location>
</feature>
<feature type="compositionally biased region" description="Basic and acidic residues" evidence="1">
    <location>
        <begin position="147"/>
        <end position="160"/>
    </location>
</feature>
<reference evidence="3 4" key="1">
    <citation type="journal article" date="2024" name="Commun. Biol.">
        <title>Comparative genomic analysis of thermophilic fungi reveals convergent evolutionary adaptations and gene losses.</title>
        <authorList>
            <person name="Steindorff A.S."/>
            <person name="Aguilar-Pontes M.V."/>
            <person name="Robinson A.J."/>
            <person name="Andreopoulos B."/>
            <person name="LaButti K."/>
            <person name="Kuo A."/>
            <person name="Mondo S."/>
            <person name="Riley R."/>
            <person name="Otillar R."/>
            <person name="Haridas S."/>
            <person name="Lipzen A."/>
            <person name="Grimwood J."/>
            <person name="Schmutz J."/>
            <person name="Clum A."/>
            <person name="Reid I.D."/>
            <person name="Moisan M.C."/>
            <person name="Butler G."/>
            <person name="Nguyen T.T.M."/>
            <person name="Dewar K."/>
            <person name="Conant G."/>
            <person name="Drula E."/>
            <person name="Henrissat B."/>
            <person name="Hansel C."/>
            <person name="Singer S."/>
            <person name="Hutchinson M.I."/>
            <person name="de Vries R.P."/>
            <person name="Natvig D.O."/>
            <person name="Powell A.J."/>
            <person name="Tsang A."/>
            <person name="Grigoriev I.V."/>
        </authorList>
    </citation>
    <scope>NUCLEOTIDE SEQUENCE [LARGE SCALE GENOMIC DNA]</scope>
    <source>
        <strain evidence="3 4">CBS 620.91</strain>
    </source>
</reference>
<name>A0ABR3V8J8_HUMIN</name>
<comment type="caution">
    <text evidence="3">The sequence shown here is derived from an EMBL/GenBank/DDBJ whole genome shotgun (WGS) entry which is preliminary data.</text>
</comment>
<dbReference type="PANTHER" id="PTHR28174:SF1">
    <property type="entry name" value="LARGE RIBOSOMAL SUBUNIT PROTEIN BL31M"/>
    <property type="match status" value="1"/>
</dbReference>
<dbReference type="InterPro" id="IPR034600">
    <property type="entry name" value="Ribosomal_bL31m"/>
</dbReference>
<dbReference type="PANTHER" id="PTHR28174">
    <property type="entry name" value="54S RIBOSOMAL PROTEIN L36, MITOCHONDRIAL"/>
    <property type="match status" value="1"/>
</dbReference>
<dbReference type="Pfam" id="PF21492">
    <property type="entry name" value="bL31_N"/>
    <property type="match status" value="1"/>
</dbReference>
<evidence type="ECO:0000259" key="2">
    <source>
        <dbReference type="Pfam" id="PF21492"/>
    </source>
</evidence>
<protein>
    <recommendedName>
        <fullName evidence="2">Ribosomal protein bL31m N-terminal domain-containing protein</fullName>
    </recommendedName>
</protein>
<proteinExistence type="predicted"/>
<organism evidence="3 4">
    <name type="scientific">Humicola insolens</name>
    <name type="common">Soft-rot fungus</name>
    <dbReference type="NCBI Taxonomy" id="85995"/>
    <lineage>
        <taxon>Eukaryota</taxon>
        <taxon>Fungi</taxon>
        <taxon>Dikarya</taxon>
        <taxon>Ascomycota</taxon>
        <taxon>Pezizomycotina</taxon>
        <taxon>Sordariomycetes</taxon>
        <taxon>Sordariomycetidae</taxon>
        <taxon>Sordariales</taxon>
        <taxon>Chaetomiaceae</taxon>
        <taxon>Mycothermus</taxon>
    </lineage>
</organism>
<sequence length="206" mass="22136">MGKLPSTLLRRPCLTGRLPTISPGFTHTPLAPLIPSPATTTITPLPTLRPTQVRHATFIPRHRRPYQFTQLVQLSDGSTFTVRTTSPQALYRSDKDSRNHILWNPSEASLRNVEVDEAGKLAAFRERYGTAWDLEGGAGKGAAPAAGDKDAAGKKGEAKDAAAPAQEEEQHDSLVDLISAFATVDNSVKGGMSAKAQAKLEKGKKK</sequence>
<evidence type="ECO:0000313" key="4">
    <source>
        <dbReference type="Proteomes" id="UP001583172"/>
    </source>
</evidence>
<evidence type="ECO:0000256" key="1">
    <source>
        <dbReference type="SAM" id="MobiDB-lite"/>
    </source>
</evidence>
<dbReference type="EMBL" id="JAZGSY010000234">
    <property type="protein sequence ID" value="KAL1838154.1"/>
    <property type="molecule type" value="Genomic_DNA"/>
</dbReference>
<gene>
    <name evidence="3" type="ORF">VTJ49DRAFT_2980</name>
</gene>
<evidence type="ECO:0000313" key="3">
    <source>
        <dbReference type="EMBL" id="KAL1838154.1"/>
    </source>
</evidence>
<dbReference type="InterPro" id="IPR048874">
    <property type="entry name" value="Ribosomal_bL31m_N"/>
</dbReference>
<dbReference type="Gene3D" id="6.20.130.10">
    <property type="match status" value="1"/>
</dbReference>
<feature type="region of interest" description="Disordered" evidence="1">
    <location>
        <begin position="134"/>
        <end position="171"/>
    </location>
</feature>